<name>A0ACC7LJD2_9FLAO</name>
<keyword evidence="2" id="KW-1185">Reference proteome</keyword>
<reference evidence="1" key="1">
    <citation type="submission" date="2024-09" db="EMBL/GenBank/DDBJ databases">
        <authorList>
            <person name="Liu J."/>
        </authorList>
    </citation>
    <scope>NUCLEOTIDE SEQUENCE</scope>
    <source>
        <strain evidence="1">NBU2967</strain>
    </source>
</reference>
<dbReference type="EMBL" id="JBHFPV010000001">
    <property type="protein sequence ID" value="MFH6603356.1"/>
    <property type="molecule type" value="Genomic_DNA"/>
</dbReference>
<keyword evidence="1" id="KW-0687">Ribonucleoprotein</keyword>
<gene>
    <name evidence="1" type="primary">rplU</name>
    <name evidence="1" type="ORF">ACEZ3G_07705</name>
</gene>
<comment type="caution">
    <text evidence="1">The sequence shown here is derived from an EMBL/GenBank/DDBJ whole genome shotgun (WGS) entry which is preliminary data.</text>
</comment>
<proteinExistence type="predicted"/>
<organism evidence="1 2">
    <name type="scientific">Meishania litoralis</name>
    <dbReference type="NCBI Taxonomy" id="3434685"/>
    <lineage>
        <taxon>Bacteria</taxon>
        <taxon>Pseudomonadati</taxon>
        <taxon>Bacteroidota</taxon>
        <taxon>Flavobacteriia</taxon>
        <taxon>Flavobacteriales</taxon>
        <taxon>Flavobacteriaceae</taxon>
        <taxon>Meishania</taxon>
    </lineage>
</organism>
<protein>
    <submittedName>
        <fullName evidence="1">50S ribosomal protein L21</fullName>
    </submittedName>
</protein>
<evidence type="ECO:0000313" key="1">
    <source>
        <dbReference type="EMBL" id="MFH6603356.1"/>
    </source>
</evidence>
<accession>A0ACC7LJD2</accession>
<evidence type="ECO:0000313" key="2">
    <source>
        <dbReference type="Proteomes" id="UP001595191"/>
    </source>
</evidence>
<sequence length="235" mass="25518">MYAIVEMAGQQFKVAKDQKVYVHRLQTEEGKKVTFDNVLLLDDGKNITVGAPAIDGAAVEAKVIKHLRGDKVIVFKKKRRKGYKVKNGHRQSLTEIVVESIIAKGAKKAAPKEEAKPTEKVAAPEAKAEPKKAAPKKTETKAEPKKAAPKKATVKADDLKKIEGIGPKIAETLIAAGIATFADLSKTNPAEISEIIADVRGNHVTDTWPKQAKLAADGKWDELKKWQDELDGGKA</sequence>
<keyword evidence="1" id="KW-0689">Ribosomal protein</keyword>
<dbReference type="Proteomes" id="UP001595191">
    <property type="component" value="Unassembled WGS sequence"/>
</dbReference>